<proteinExistence type="predicted"/>
<reference evidence="2" key="1">
    <citation type="journal article" date="2016" name="Nat. Genet.">
        <title>A high-quality carrot genome assembly provides new insights into carotenoid accumulation and asterid genome evolution.</title>
        <authorList>
            <person name="Iorizzo M."/>
            <person name="Ellison S."/>
            <person name="Senalik D."/>
            <person name="Zeng P."/>
            <person name="Satapoomin P."/>
            <person name="Huang J."/>
            <person name="Bowman M."/>
            <person name="Iovene M."/>
            <person name="Sanseverino W."/>
            <person name="Cavagnaro P."/>
            <person name="Yildiz M."/>
            <person name="Macko-Podgorni A."/>
            <person name="Moranska E."/>
            <person name="Grzebelus E."/>
            <person name="Grzebelus D."/>
            <person name="Ashrafi H."/>
            <person name="Zheng Z."/>
            <person name="Cheng S."/>
            <person name="Spooner D."/>
            <person name="Van Deynze A."/>
            <person name="Simon P."/>
        </authorList>
    </citation>
    <scope>NUCLEOTIDE SEQUENCE</scope>
    <source>
        <tissue evidence="2">Leaf</tissue>
    </source>
</reference>
<name>A0AAF0XA29_DAUCS</name>
<dbReference type="Proteomes" id="UP000077755">
    <property type="component" value="Chromosome 6"/>
</dbReference>
<accession>A0AAF0XA29</accession>
<keyword evidence="1" id="KW-0175">Coiled coil</keyword>
<dbReference type="EMBL" id="CP093348">
    <property type="protein sequence ID" value="WOH03267.1"/>
    <property type="molecule type" value="Genomic_DNA"/>
</dbReference>
<sequence length="83" mass="9383">MEQSANDPEGSGTQIQNLECEIQEKTKQMRLLEQRITESSESSVANASLADMQQTLMRLMTQCNEKGFDLEVSEPSHLQFSVF</sequence>
<evidence type="ECO:0000256" key="1">
    <source>
        <dbReference type="SAM" id="Coils"/>
    </source>
</evidence>
<dbReference type="AlphaFoldDB" id="A0AAF0XA29"/>
<feature type="coiled-coil region" evidence="1">
    <location>
        <begin position="15"/>
        <end position="42"/>
    </location>
</feature>
<reference evidence="2" key="2">
    <citation type="submission" date="2022-03" db="EMBL/GenBank/DDBJ databases">
        <title>Draft title - Genomic analysis of global carrot germplasm unveils the trajectory of domestication and the origin of high carotenoid orange carrot.</title>
        <authorList>
            <person name="Iorizzo M."/>
            <person name="Ellison S."/>
            <person name="Senalik D."/>
            <person name="Macko-Podgorni A."/>
            <person name="Grzebelus D."/>
            <person name="Bostan H."/>
            <person name="Rolling W."/>
            <person name="Curaba J."/>
            <person name="Simon P."/>
        </authorList>
    </citation>
    <scope>NUCLEOTIDE SEQUENCE</scope>
    <source>
        <tissue evidence="2">Leaf</tissue>
    </source>
</reference>
<keyword evidence="3" id="KW-1185">Reference proteome</keyword>
<organism evidence="2 3">
    <name type="scientific">Daucus carota subsp. sativus</name>
    <name type="common">Carrot</name>
    <dbReference type="NCBI Taxonomy" id="79200"/>
    <lineage>
        <taxon>Eukaryota</taxon>
        <taxon>Viridiplantae</taxon>
        <taxon>Streptophyta</taxon>
        <taxon>Embryophyta</taxon>
        <taxon>Tracheophyta</taxon>
        <taxon>Spermatophyta</taxon>
        <taxon>Magnoliopsida</taxon>
        <taxon>eudicotyledons</taxon>
        <taxon>Gunneridae</taxon>
        <taxon>Pentapetalae</taxon>
        <taxon>asterids</taxon>
        <taxon>campanulids</taxon>
        <taxon>Apiales</taxon>
        <taxon>Apiaceae</taxon>
        <taxon>Apioideae</taxon>
        <taxon>Scandiceae</taxon>
        <taxon>Daucinae</taxon>
        <taxon>Daucus</taxon>
        <taxon>Daucus sect. Daucus</taxon>
    </lineage>
</organism>
<evidence type="ECO:0000313" key="2">
    <source>
        <dbReference type="EMBL" id="WOH03267.1"/>
    </source>
</evidence>
<gene>
    <name evidence="2" type="ORF">DCAR_0622663</name>
</gene>
<protein>
    <submittedName>
        <fullName evidence="2">Uncharacterized protein</fullName>
    </submittedName>
</protein>
<evidence type="ECO:0000313" key="3">
    <source>
        <dbReference type="Proteomes" id="UP000077755"/>
    </source>
</evidence>